<gene>
    <name evidence="6" type="ORF">AWN90_35900</name>
</gene>
<accession>A0A164LEE1</accession>
<dbReference type="Gene3D" id="1.10.10.10">
    <property type="entry name" value="Winged helix-like DNA-binding domain superfamily/Winged helix DNA-binding domain"/>
    <property type="match status" value="1"/>
</dbReference>
<evidence type="ECO:0000259" key="5">
    <source>
        <dbReference type="Pfam" id="PF08100"/>
    </source>
</evidence>
<evidence type="ECO:0000256" key="1">
    <source>
        <dbReference type="ARBA" id="ARBA00022603"/>
    </source>
</evidence>
<dbReference type="SUPFAM" id="SSF53335">
    <property type="entry name" value="S-adenosyl-L-methionine-dependent methyltransferases"/>
    <property type="match status" value="1"/>
</dbReference>
<reference evidence="6 7" key="1">
    <citation type="submission" date="2016-04" db="EMBL/GenBank/DDBJ databases">
        <authorList>
            <person name="Evans L.H."/>
            <person name="Alamgir A."/>
            <person name="Owens N."/>
            <person name="Weber N.D."/>
            <person name="Virtaneva K."/>
            <person name="Barbian K."/>
            <person name="Babar A."/>
            <person name="Rosenke K."/>
        </authorList>
    </citation>
    <scope>NUCLEOTIDE SEQUENCE [LARGE SCALE GENOMIC DNA]</scope>
    <source>
        <strain evidence="6 7">IFM 0406</strain>
    </source>
</reference>
<evidence type="ECO:0000313" key="6">
    <source>
        <dbReference type="EMBL" id="KZM72316.1"/>
    </source>
</evidence>
<keyword evidence="1 6" id="KW-0489">Methyltransferase</keyword>
<feature type="domain" description="O-methyltransferase C-terminal" evidence="4">
    <location>
        <begin position="116"/>
        <end position="323"/>
    </location>
</feature>
<evidence type="ECO:0000313" key="7">
    <source>
        <dbReference type="Proteomes" id="UP000076512"/>
    </source>
</evidence>
<evidence type="ECO:0000256" key="2">
    <source>
        <dbReference type="ARBA" id="ARBA00022679"/>
    </source>
</evidence>
<proteinExistence type="predicted"/>
<dbReference type="InterPro" id="IPR001077">
    <property type="entry name" value="COMT_C"/>
</dbReference>
<keyword evidence="2 6" id="KW-0808">Transferase</keyword>
<organism evidence="6 7">
    <name type="scientific">Nocardia terpenica</name>
    <dbReference type="NCBI Taxonomy" id="455432"/>
    <lineage>
        <taxon>Bacteria</taxon>
        <taxon>Bacillati</taxon>
        <taxon>Actinomycetota</taxon>
        <taxon>Actinomycetes</taxon>
        <taxon>Mycobacteriales</taxon>
        <taxon>Nocardiaceae</taxon>
        <taxon>Nocardia</taxon>
    </lineage>
</organism>
<dbReference type="Pfam" id="PF00891">
    <property type="entry name" value="Methyltransf_2"/>
    <property type="match status" value="1"/>
</dbReference>
<dbReference type="InterPro" id="IPR012967">
    <property type="entry name" value="COMT_dimerisation"/>
</dbReference>
<dbReference type="Gene3D" id="3.40.50.150">
    <property type="entry name" value="Vaccinia Virus protein VP39"/>
    <property type="match status" value="1"/>
</dbReference>
<dbReference type="GO" id="GO:0032259">
    <property type="term" value="P:methylation"/>
    <property type="evidence" value="ECO:0007669"/>
    <property type="project" value="UniProtKB-KW"/>
</dbReference>
<comment type="caution">
    <text evidence="6">The sequence shown here is derived from an EMBL/GenBank/DDBJ whole genome shotgun (WGS) entry which is preliminary data.</text>
</comment>
<protein>
    <submittedName>
        <fullName evidence="6">Methyltransferase</fullName>
    </submittedName>
</protein>
<dbReference type="GO" id="GO:0008171">
    <property type="term" value="F:O-methyltransferase activity"/>
    <property type="evidence" value="ECO:0007669"/>
    <property type="project" value="InterPro"/>
</dbReference>
<dbReference type="Pfam" id="PF08100">
    <property type="entry name" value="Dimerisation"/>
    <property type="match status" value="1"/>
</dbReference>
<dbReference type="PROSITE" id="PS51683">
    <property type="entry name" value="SAM_OMT_II"/>
    <property type="match status" value="1"/>
</dbReference>
<dbReference type="InterPro" id="IPR036388">
    <property type="entry name" value="WH-like_DNA-bd_sf"/>
</dbReference>
<name>A0A164LEE1_9NOCA</name>
<feature type="domain" description="O-methyltransferase dimerisation" evidence="5">
    <location>
        <begin position="20"/>
        <end position="92"/>
    </location>
</feature>
<dbReference type="STRING" id="455432.AWN90_35900"/>
<dbReference type="OrthoDB" id="582216at2"/>
<dbReference type="InterPro" id="IPR036390">
    <property type="entry name" value="WH_DNA-bd_sf"/>
</dbReference>
<dbReference type="PANTHER" id="PTHR43712:SF2">
    <property type="entry name" value="O-METHYLTRANSFERASE CICE"/>
    <property type="match status" value="1"/>
</dbReference>
<dbReference type="AlphaFoldDB" id="A0A164LEE1"/>
<dbReference type="InterPro" id="IPR029063">
    <property type="entry name" value="SAM-dependent_MTases_sf"/>
</dbReference>
<keyword evidence="3" id="KW-0949">S-adenosyl-L-methionine</keyword>
<dbReference type="SUPFAM" id="SSF46785">
    <property type="entry name" value="Winged helix' DNA-binding domain"/>
    <property type="match status" value="1"/>
</dbReference>
<evidence type="ECO:0000256" key="3">
    <source>
        <dbReference type="ARBA" id="ARBA00022691"/>
    </source>
</evidence>
<dbReference type="GO" id="GO:0046983">
    <property type="term" value="F:protein dimerization activity"/>
    <property type="evidence" value="ECO:0007669"/>
    <property type="project" value="InterPro"/>
</dbReference>
<dbReference type="InterPro" id="IPR016461">
    <property type="entry name" value="COMT-like"/>
</dbReference>
<evidence type="ECO:0000259" key="4">
    <source>
        <dbReference type="Pfam" id="PF00891"/>
    </source>
</evidence>
<keyword evidence="7" id="KW-1185">Reference proteome</keyword>
<dbReference type="PIRSF" id="PIRSF005739">
    <property type="entry name" value="O-mtase"/>
    <property type="match status" value="1"/>
</dbReference>
<dbReference type="PANTHER" id="PTHR43712">
    <property type="entry name" value="PUTATIVE (AFU_ORTHOLOGUE AFUA_4G14580)-RELATED"/>
    <property type="match status" value="1"/>
</dbReference>
<dbReference type="RefSeq" id="WP_067592172.1">
    <property type="nucleotide sequence ID" value="NZ_JAAFZG010000002.1"/>
</dbReference>
<sequence>MRIEHKDIADHGAVIGVRELALSASAASALRAAVRIGIAEELGESPITTNELARALDVNGEVLGRLLRALAQHGVFAETSAGHVHTPLSRLLREDDPNSLKFYVLWVTEPWTWELWPHLEEAVRKGQGGFEEAYGVDFFSYLHKTWPDSADVFNKAQTELSRLATNAVTEALDLRGVGTLADIAGGHGYTLATLLEKNPDLHGILVDLPPVVVEADDRLRTGGSLASRTQIIGGDCLREITVEADVYLFKNILEWADEKSIVALRNAAQAGRRDSRIFIITNLIDGSPEIRFTTGTDLLFLLNSNGRKHTIETITAVVREAGMQVVDMRPVNSYLHLVEAMPTKVPH</sequence>
<dbReference type="EMBL" id="LWGR01000008">
    <property type="protein sequence ID" value="KZM72316.1"/>
    <property type="molecule type" value="Genomic_DNA"/>
</dbReference>
<dbReference type="Proteomes" id="UP000076512">
    <property type="component" value="Unassembled WGS sequence"/>
</dbReference>